<protein>
    <submittedName>
        <fullName evidence="1">Uncharacterized protein</fullName>
    </submittedName>
</protein>
<dbReference type="EMBL" id="AFQE01000130">
    <property type="protein sequence ID" value="EGQ74978.1"/>
    <property type="molecule type" value="Genomic_DNA"/>
</dbReference>
<organism evidence="1 2">
    <name type="scientific">Neisseria macacae ATCC 33926</name>
    <dbReference type="NCBI Taxonomy" id="997348"/>
    <lineage>
        <taxon>Bacteria</taxon>
        <taxon>Pseudomonadati</taxon>
        <taxon>Pseudomonadota</taxon>
        <taxon>Betaproteobacteria</taxon>
        <taxon>Neisseriales</taxon>
        <taxon>Neisseriaceae</taxon>
        <taxon>Neisseria</taxon>
    </lineage>
</organism>
<comment type="caution">
    <text evidence="1">The sequence shown here is derived from an EMBL/GenBank/DDBJ whole genome shotgun (WGS) entry which is preliminary data.</text>
</comment>
<accession>A0AA36UI53</accession>
<evidence type="ECO:0000313" key="2">
    <source>
        <dbReference type="Proteomes" id="UP000004982"/>
    </source>
</evidence>
<evidence type="ECO:0000313" key="1">
    <source>
        <dbReference type="EMBL" id="EGQ74978.1"/>
    </source>
</evidence>
<dbReference type="Proteomes" id="UP000004982">
    <property type="component" value="Unassembled WGS sequence"/>
</dbReference>
<name>A0AA36UI53_9NEIS</name>
<proteinExistence type="predicted"/>
<dbReference type="AlphaFoldDB" id="A0AA36UI53"/>
<sequence>MPNAWFECSEKGRLKVSDDLIKRKPTGLGLFKPRDTVGISFT</sequence>
<reference evidence="1 2" key="1">
    <citation type="submission" date="2011-05" db="EMBL/GenBank/DDBJ databases">
        <authorList>
            <person name="Muzny D."/>
            <person name="Qin X."/>
            <person name="Deng J."/>
            <person name="Jiang H."/>
            <person name="Liu Y."/>
            <person name="Qu J."/>
            <person name="Song X.-Z."/>
            <person name="Zhang L."/>
            <person name="Thornton R."/>
            <person name="Coyle M."/>
            <person name="Francisco L."/>
            <person name="Jackson L."/>
            <person name="Javaid M."/>
            <person name="Korchina V."/>
            <person name="Kovar C."/>
            <person name="Mata R."/>
            <person name="Mathew T."/>
            <person name="Ngo R."/>
            <person name="Nguyen L."/>
            <person name="Nguyen N."/>
            <person name="Okwuonu G."/>
            <person name="Ongeri F."/>
            <person name="Pham C."/>
            <person name="Simmons D."/>
            <person name="Wilczek-Boney K."/>
            <person name="Hale W."/>
            <person name="Jakkamsetti A."/>
            <person name="Pham P."/>
            <person name="Ruth R."/>
            <person name="San Lucas F."/>
            <person name="Warren J."/>
            <person name="Zhang J."/>
            <person name="Zhao Z."/>
            <person name="Zhou C."/>
            <person name="Zhu D."/>
            <person name="Lee S."/>
            <person name="Bess C."/>
            <person name="Blankenburg K."/>
            <person name="Forbes L."/>
            <person name="Fu Q."/>
            <person name="Gubbala S."/>
            <person name="Hirani K."/>
            <person name="Jayaseelan J.C."/>
            <person name="Lara F."/>
            <person name="Munidasa M."/>
            <person name="Palculict T."/>
            <person name="Patil S."/>
            <person name="Pu L.-L."/>
            <person name="Saada N."/>
            <person name="Tang L."/>
            <person name="Weissenberger G."/>
            <person name="Zhu Y."/>
            <person name="Hemphill L."/>
            <person name="Shang Y."/>
            <person name="Youmans B."/>
            <person name="Ayvaz T."/>
            <person name="Ross M."/>
            <person name="Santibanez J."/>
            <person name="Aqrawi P."/>
            <person name="Gross S."/>
            <person name="Joshi V."/>
            <person name="Fowler G."/>
            <person name="Nazareth L."/>
            <person name="Reid J."/>
            <person name="Worley K."/>
            <person name="Petrosino J."/>
            <person name="Highlander S."/>
            <person name="Gibbs R."/>
        </authorList>
    </citation>
    <scope>NUCLEOTIDE SEQUENCE [LARGE SCALE GENOMIC DNA]</scope>
    <source>
        <strain evidence="1 2">ATCC 33926</strain>
    </source>
</reference>
<gene>
    <name evidence="1" type="ORF">HMPREF9418_2608</name>
</gene>